<keyword evidence="6" id="KW-1185">Reference proteome</keyword>
<dbReference type="PROSITE" id="PS01124">
    <property type="entry name" value="HTH_ARAC_FAMILY_2"/>
    <property type="match status" value="1"/>
</dbReference>
<dbReference type="SMART" id="SM00342">
    <property type="entry name" value="HTH_ARAC"/>
    <property type="match status" value="1"/>
</dbReference>
<dbReference type="PANTHER" id="PTHR46796:SF6">
    <property type="entry name" value="ARAC SUBFAMILY"/>
    <property type="match status" value="1"/>
</dbReference>
<keyword evidence="1" id="KW-0805">Transcription regulation</keyword>
<sequence>MTEFDALELDESAHSRRVFCSWEDAGWRSLLLRRFDDDPVAEDVVVPPSDDQQLVLMMSGRVAIESGADGRWRGARYAPGSVGLTAPHRLTRLRWRSTSPEPINRLHVRLPGEVLRRVAHEMCPGEAPRADSLAVTDPVLTQMMLALANAAAAGAPDLYAESAAEFLAVHILVHHTGRFLSPAPQREDVRIRRVLDFMRDNLHQNLTLAEMAREAGLSTFHFLRVFKAATGRTPHRHLTELRVEIARHHLENGSLPVGEIAYLCGFSSPAHLSTVFTRTVGTSPSAYRRQRRA</sequence>
<dbReference type="InterPro" id="IPR018060">
    <property type="entry name" value="HTH_AraC"/>
</dbReference>
<proteinExistence type="predicted"/>
<comment type="caution">
    <text evidence="5">The sequence shown here is derived from an EMBL/GenBank/DDBJ whole genome shotgun (WGS) entry which is preliminary data.</text>
</comment>
<dbReference type="PROSITE" id="PS00041">
    <property type="entry name" value="HTH_ARAC_FAMILY_1"/>
    <property type="match status" value="1"/>
</dbReference>
<dbReference type="InterPro" id="IPR050204">
    <property type="entry name" value="AraC_XylS_family_regulators"/>
</dbReference>
<evidence type="ECO:0000259" key="4">
    <source>
        <dbReference type="PROSITE" id="PS01124"/>
    </source>
</evidence>
<dbReference type="EMBL" id="JBHUCO010000056">
    <property type="protein sequence ID" value="MFD1523076.1"/>
    <property type="molecule type" value="Genomic_DNA"/>
</dbReference>
<dbReference type="Pfam" id="PF12833">
    <property type="entry name" value="HTH_18"/>
    <property type="match status" value="1"/>
</dbReference>
<dbReference type="RefSeq" id="WP_344726605.1">
    <property type="nucleotide sequence ID" value="NZ_BAAAUS010000039.1"/>
</dbReference>
<organism evidence="5 6">
    <name type="scientific">Pseudonocardia yunnanensis</name>
    <dbReference type="NCBI Taxonomy" id="58107"/>
    <lineage>
        <taxon>Bacteria</taxon>
        <taxon>Bacillati</taxon>
        <taxon>Actinomycetota</taxon>
        <taxon>Actinomycetes</taxon>
        <taxon>Pseudonocardiales</taxon>
        <taxon>Pseudonocardiaceae</taxon>
        <taxon>Pseudonocardia</taxon>
    </lineage>
</organism>
<gene>
    <name evidence="5" type="ORF">ACFSJD_36720</name>
</gene>
<name>A0ABW4F7E8_9PSEU</name>
<evidence type="ECO:0000256" key="1">
    <source>
        <dbReference type="ARBA" id="ARBA00023015"/>
    </source>
</evidence>
<keyword evidence="2" id="KW-0238">DNA-binding</keyword>
<dbReference type="InterPro" id="IPR018062">
    <property type="entry name" value="HTH_AraC-typ_CS"/>
</dbReference>
<evidence type="ECO:0000256" key="2">
    <source>
        <dbReference type="ARBA" id="ARBA00023125"/>
    </source>
</evidence>
<dbReference type="SUPFAM" id="SSF46689">
    <property type="entry name" value="Homeodomain-like"/>
    <property type="match status" value="2"/>
</dbReference>
<dbReference type="Gene3D" id="1.10.10.60">
    <property type="entry name" value="Homeodomain-like"/>
    <property type="match status" value="2"/>
</dbReference>
<accession>A0ABW4F7E8</accession>
<dbReference type="Proteomes" id="UP001597114">
    <property type="component" value="Unassembled WGS sequence"/>
</dbReference>
<protein>
    <submittedName>
        <fullName evidence="5">AraC family transcriptional regulator</fullName>
    </submittedName>
</protein>
<evidence type="ECO:0000313" key="6">
    <source>
        <dbReference type="Proteomes" id="UP001597114"/>
    </source>
</evidence>
<keyword evidence="3" id="KW-0804">Transcription</keyword>
<reference evidence="6" key="1">
    <citation type="journal article" date="2019" name="Int. J. Syst. Evol. Microbiol.">
        <title>The Global Catalogue of Microorganisms (GCM) 10K type strain sequencing project: providing services to taxonomists for standard genome sequencing and annotation.</title>
        <authorList>
            <consortium name="The Broad Institute Genomics Platform"/>
            <consortium name="The Broad Institute Genome Sequencing Center for Infectious Disease"/>
            <person name="Wu L."/>
            <person name="Ma J."/>
        </authorList>
    </citation>
    <scope>NUCLEOTIDE SEQUENCE [LARGE SCALE GENOMIC DNA]</scope>
    <source>
        <strain evidence="6">CCM 7043</strain>
    </source>
</reference>
<evidence type="ECO:0000313" key="5">
    <source>
        <dbReference type="EMBL" id="MFD1523076.1"/>
    </source>
</evidence>
<dbReference type="InterPro" id="IPR009057">
    <property type="entry name" value="Homeodomain-like_sf"/>
</dbReference>
<feature type="domain" description="HTH araC/xylS-type" evidence="4">
    <location>
        <begin position="192"/>
        <end position="290"/>
    </location>
</feature>
<dbReference type="PANTHER" id="PTHR46796">
    <property type="entry name" value="HTH-TYPE TRANSCRIPTIONAL ACTIVATOR RHAS-RELATED"/>
    <property type="match status" value="1"/>
</dbReference>
<evidence type="ECO:0000256" key="3">
    <source>
        <dbReference type="ARBA" id="ARBA00023163"/>
    </source>
</evidence>